<dbReference type="InterPro" id="IPR001155">
    <property type="entry name" value="OxRdtase_FMN_N"/>
</dbReference>
<evidence type="ECO:0000256" key="2">
    <source>
        <dbReference type="ARBA" id="ARBA00022630"/>
    </source>
</evidence>
<keyword evidence="4" id="KW-0560">Oxidoreductase</keyword>
<dbReference type="GO" id="GO:0016491">
    <property type="term" value="F:oxidoreductase activity"/>
    <property type="evidence" value="ECO:0007669"/>
    <property type="project" value="UniProtKB-KW"/>
</dbReference>
<comment type="caution">
    <text evidence="6">The sequence shown here is derived from an EMBL/GenBank/DDBJ whole genome shotgun (WGS) entry which is preliminary data.</text>
</comment>
<feature type="domain" description="NADH:flavin oxidoreductase/NADH oxidase N-terminal" evidence="5">
    <location>
        <begin position="29"/>
        <end position="362"/>
    </location>
</feature>
<dbReference type="InterPro" id="IPR013785">
    <property type="entry name" value="Aldolase_TIM"/>
</dbReference>
<gene>
    <name evidence="6" type="ORF">BOTNAR_0059g00050</name>
</gene>
<dbReference type="AlphaFoldDB" id="A0A4Z1JBH7"/>
<dbReference type="CDD" id="cd04733">
    <property type="entry name" value="OYE_like_2_FMN"/>
    <property type="match status" value="1"/>
</dbReference>
<evidence type="ECO:0000313" key="6">
    <source>
        <dbReference type="EMBL" id="TGO66523.1"/>
    </source>
</evidence>
<keyword evidence="3" id="KW-0288">FMN</keyword>
<evidence type="ECO:0000256" key="3">
    <source>
        <dbReference type="ARBA" id="ARBA00022643"/>
    </source>
</evidence>
<dbReference type="PANTHER" id="PTHR43656:SF5">
    <property type="entry name" value="NADH:FLAVIN OXIDOREDUCTASE_NADH OXIDASE N-TERMINAL DOMAIN-CONTAINING PROTEIN"/>
    <property type="match status" value="1"/>
</dbReference>
<dbReference type="PANTHER" id="PTHR43656">
    <property type="entry name" value="BINDING OXIDOREDUCTASE, PUTATIVE (AFU_ORTHOLOGUE AFUA_2G08260)-RELATED"/>
    <property type="match status" value="1"/>
</dbReference>
<organism evidence="6 7">
    <name type="scientific">Botryotinia narcissicola</name>
    <dbReference type="NCBI Taxonomy" id="278944"/>
    <lineage>
        <taxon>Eukaryota</taxon>
        <taxon>Fungi</taxon>
        <taxon>Dikarya</taxon>
        <taxon>Ascomycota</taxon>
        <taxon>Pezizomycotina</taxon>
        <taxon>Leotiomycetes</taxon>
        <taxon>Helotiales</taxon>
        <taxon>Sclerotiniaceae</taxon>
        <taxon>Botryotinia</taxon>
    </lineage>
</organism>
<keyword evidence="7" id="KW-1185">Reference proteome</keyword>
<protein>
    <recommendedName>
        <fullName evidence="5">NADH:flavin oxidoreductase/NADH oxidase N-terminal domain-containing protein</fullName>
    </recommendedName>
</protein>
<dbReference type="OrthoDB" id="1663137at2759"/>
<name>A0A4Z1JBH7_9HELO</name>
<dbReference type="STRING" id="278944.A0A4Z1JBH7"/>
<dbReference type="EMBL" id="PQXJ01000059">
    <property type="protein sequence ID" value="TGO66523.1"/>
    <property type="molecule type" value="Genomic_DNA"/>
</dbReference>
<dbReference type="GO" id="GO:0010181">
    <property type="term" value="F:FMN binding"/>
    <property type="evidence" value="ECO:0007669"/>
    <property type="project" value="InterPro"/>
</dbReference>
<reference evidence="6 7" key="1">
    <citation type="submission" date="2017-12" db="EMBL/GenBank/DDBJ databases">
        <title>Comparative genomics of Botrytis spp.</title>
        <authorList>
            <person name="Valero-Jimenez C.A."/>
            <person name="Tapia P."/>
            <person name="Veloso J."/>
            <person name="Silva-Moreno E."/>
            <person name="Staats M."/>
            <person name="Valdes J.H."/>
            <person name="Van Kan J.A.L."/>
        </authorList>
    </citation>
    <scope>NUCLEOTIDE SEQUENCE [LARGE SCALE GENOMIC DNA]</scope>
    <source>
        <strain evidence="6 7">MUCL2120</strain>
    </source>
</reference>
<dbReference type="Pfam" id="PF00724">
    <property type="entry name" value="Oxidored_FMN"/>
    <property type="match status" value="1"/>
</dbReference>
<comment type="similarity">
    <text evidence="1">Belongs to the NADH:flavin oxidoreductase/NADH oxidase family.</text>
</comment>
<evidence type="ECO:0000256" key="1">
    <source>
        <dbReference type="ARBA" id="ARBA00005979"/>
    </source>
</evidence>
<dbReference type="Proteomes" id="UP000297452">
    <property type="component" value="Unassembled WGS sequence"/>
</dbReference>
<proteinExistence type="inferred from homology"/>
<evidence type="ECO:0000259" key="5">
    <source>
        <dbReference type="Pfam" id="PF00724"/>
    </source>
</evidence>
<accession>A0A4Z1JBH7</accession>
<dbReference type="SUPFAM" id="SSF51395">
    <property type="entry name" value="FMN-linked oxidoreductases"/>
    <property type="match status" value="1"/>
</dbReference>
<evidence type="ECO:0000256" key="4">
    <source>
        <dbReference type="ARBA" id="ARBA00023002"/>
    </source>
</evidence>
<dbReference type="InterPro" id="IPR051799">
    <property type="entry name" value="NADH_flavin_oxidoreductase"/>
</dbReference>
<dbReference type="Gene3D" id="3.20.20.70">
    <property type="entry name" value="Aldolase class I"/>
    <property type="match status" value="1"/>
</dbReference>
<sequence>MSIRYESSSSDASPLGKPLKYEFSGKVARNRFLKGAMSERQSSWDLKDFKSRGIPSTNLVNVYKRWGEGEYGQILTGNIMIEYDHLEAMGNPIIPLEAPFEGERFERFSAMAKAGKAHGSLMVAQVSHPGRQVENRIQRNPISASDVQLEGNPMRMSFNKPRPATQDDINSIVDKFAHAAEYLEKAGFDGIQLHGAHGYLLAQFLSKTTNKRTDKYGGSLENRFRIIQEIADEIHKRVKPDFIVGIKMNSVEFQEDGFTPEDAKAACQALEGARFDYVELSGGTYQETAFVHKRESTKKRENFFIEFAEEIVKPLTKTKTYVTGGFKTVGGMVSALDTVDGVGIARPAAQEPRLPKDILEGRVTGAKKMAVDENDFSFTNIAAGTQMRQVGKDQEPIDLSIDKNVEIFKKEMGIWGAKMAADKECKKYGFIDWTQEAQPYGVS</sequence>
<keyword evidence="2" id="KW-0285">Flavoprotein</keyword>
<evidence type="ECO:0000313" key="7">
    <source>
        <dbReference type="Proteomes" id="UP000297452"/>
    </source>
</evidence>